<evidence type="ECO:0000313" key="3">
    <source>
        <dbReference type="Proteomes" id="UP000800038"/>
    </source>
</evidence>
<protein>
    <recommendedName>
        <fullName evidence="1">F-box domain-containing protein</fullName>
    </recommendedName>
</protein>
<dbReference type="InterPro" id="IPR001810">
    <property type="entry name" value="F-box_dom"/>
</dbReference>
<reference evidence="2" key="1">
    <citation type="journal article" date="2020" name="Stud. Mycol.">
        <title>101 Dothideomycetes genomes: a test case for predicting lifestyles and emergence of pathogens.</title>
        <authorList>
            <person name="Haridas S."/>
            <person name="Albert R."/>
            <person name="Binder M."/>
            <person name="Bloem J."/>
            <person name="Labutti K."/>
            <person name="Salamov A."/>
            <person name="Andreopoulos B."/>
            <person name="Baker S."/>
            <person name="Barry K."/>
            <person name="Bills G."/>
            <person name="Bluhm B."/>
            <person name="Cannon C."/>
            <person name="Castanera R."/>
            <person name="Culley D."/>
            <person name="Daum C."/>
            <person name="Ezra D."/>
            <person name="Gonzalez J."/>
            <person name="Henrissat B."/>
            <person name="Kuo A."/>
            <person name="Liang C."/>
            <person name="Lipzen A."/>
            <person name="Lutzoni F."/>
            <person name="Magnuson J."/>
            <person name="Mondo S."/>
            <person name="Nolan M."/>
            <person name="Ohm R."/>
            <person name="Pangilinan J."/>
            <person name="Park H.-J."/>
            <person name="Ramirez L."/>
            <person name="Alfaro M."/>
            <person name="Sun H."/>
            <person name="Tritt A."/>
            <person name="Yoshinaga Y."/>
            <person name="Zwiers L.-H."/>
            <person name="Turgeon B."/>
            <person name="Goodwin S."/>
            <person name="Spatafora J."/>
            <person name="Crous P."/>
            <person name="Grigoriev I."/>
        </authorList>
    </citation>
    <scope>NUCLEOTIDE SEQUENCE</scope>
    <source>
        <strain evidence="2">CBS 161.51</strain>
    </source>
</reference>
<proteinExistence type="predicted"/>
<dbReference type="Proteomes" id="UP000800038">
    <property type="component" value="Unassembled WGS sequence"/>
</dbReference>
<dbReference type="OrthoDB" id="3939900at2759"/>
<gene>
    <name evidence="2" type="ORF">EJ02DRAFT_425848</name>
</gene>
<sequence length="236" mass="26584">MPPTTKSLLNVPPELVLEVTDHLPLDGVLALKLTHSRLDEILALDARRWNTTLSDCARLAIRTYLSPSTPKASHSRCILCKSVYPISLFKSSSSPACMPIMPTNDNQHADIVELPSRVCSWHVGRLARVVRTEPGGRNEWVSHTEEICMHCGDIQAWAKCYCKCESCSFRVVTTYTRYLNNDREYRGFRFWRDTSIIETPNPTQGGDGQLWVRETCSDSGASNQNLVINLPVNFES</sequence>
<keyword evidence="3" id="KW-1185">Reference proteome</keyword>
<dbReference type="PROSITE" id="PS50181">
    <property type="entry name" value="FBOX"/>
    <property type="match status" value="1"/>
</dbReference>
<dbReference type="AlphaFoldDB" id="A0A6A5SCG3"/>
<feature type="domain" description="F-box" evidence="1">
    <location>
        <begin position="5"/>
        <end position="52"/>
    </location>
</feature>
<organism evidence="2 3">
    <name type="scientific">Clathrospora elynae</name>
    <dbReference type="NCBI Taxonomy" id="706981"/>
    <lineage>
        <taxon>Eukaryota</taxon>
        <taxon>Fungi</taxon>
        <taxon>Dikarya</taxon>
        <taxon>Ascomycota</taxon>
        <taxon>Pezizomycotina</taxon>
        <taxon>Dothideomycetes</taxon>
        <taxon>Pleosporomycetidae</taxon>
        <taxon>Pleosporales</taxon>
        <taxon>Diademaceae</taxon>
        <taxon>Clathrospora</taxon>
    </lineage>
</organism>
<accession>A0A6A5SCG3</accession>
<evidence type="ECO:0000313" key="2">
    <source>
        <dbReference type="EMBL" id="KAF1938305.1"/>
    </source>
</evidence>
<name>A0A6A5SCG3_9PLEO</name>
<evidence type="ECO:0000259" key="1">
    <source>
        <dbReference type="PROSITE" id="PS50181"/>
    </source>
</evidence>
<dbReference type="EMBL" id="ML976109">
    <property type="protein sequence ID" value="KAF1938305.1"/>
    <property type="molecule type" value="Genomic_DNA"/>
</dbReference>